<sequence length="109" mass="12450">MRGGDALLLTALSEADPRLLPRRSPRARGLSASKQGRYWDAANRQPRDGELPGRERNTDFQSVLHRSQAQRCRQRAPVGYHRARRVSPAPNVTEWQRGVKLHLTTYHLT</sequence>
<feature type="region of interest" description="Disordered" evidence="1">
    <location>
        <begin position="19"/>
        <end position="81"/>
    </location>
</feature>
<feature type="compositionally biased region" description="Basic and acidic residues" evidence="1">
    <location>
        <begin position="45"/>
        <end position="58"/>
    </location>
</feature>
<feature type="compositionally biased region" description="Polar residues" evidence="1">
    <location>
        <begin position="59"/>
        <end position="71"/>
    </location>
</feature>
<protein>
    <submittedName>
        <fullName evidence="2">Uncharacterized protein</fullName>
    </submittedName>
</protein>
<name>A0AAV7KWG7_PLEWA</name>
<organism evidence="2 3">
    <name type="scientific">Pleurodeles waltl</name>
    <name type="common">Iberian ribbed newt</name>
    <dbReference type="NCBI Taxonomy" id="8319"/>
    <lineage>
        <taxon>Eukaryota</taxon>
        <taxon>Metazoa</taxon>
        <taxon>Chordata</taxon>
        <taxon>Craniata</taxon>
        <taxon>Vertebrata</taxon>
        <taxon>Euteleostomi</taxon>
        <taxon>Amphibia</taxon>
        <taxon>Batrachia</taxon>
        <taxon>Caudata</taxon>
        <taxon>Salamandroidea</taxon>
        <taxon>Salamandridae</taxon>
        <taxon>Pleurodelinae</taxon>
        <taxon>Pleurodeles</taxon>
    </lineage>
</organism>
<gene>
    <name evidence="2" type="ORF">NDU88_001515</name>
</gene>
<reference evidence="2" key="1">
    <citation type="journal article" date="2022" name="bioRxiv">
        <title>Sequencing and chromosome-scale assembly of the giantPleurodeles waltlgenome.</title>
        <authorList>
            <person name="Brown T."/>
            <person name="Elewa A."/>
            <person name="Iarovenko S."/>
            <person name="Subramanian E."/>
            <person name="Araus A.J."/>
            <person name="Petzold A."/>
            <person name="Susuki M."/>
            <person name="Suzuki K.-i.T."/>
            <person name="Hayashi T."/>
            <person name="Toyoda A."/>
            <person name="Oliveira C."/>
            <person name="Osipova E."/>
            <person name="Leigh N.D."/>
            <person name="Simon A."/>
            <person name="Yun M.H."/>
        </authorList>
    </citation>
    <scope>NUCLEOTIDE SEQUENCE</scope>
    <source>
        <strain evidence="2">20211129_DDA</strain>
        <tissue evidence="2">Liver</tissue>
    </source>
</reference>
<accession>A0AAV7KWG7</accession>
<evidence type="ECO:0000313" key="3">
    <source>
        <dbReference type="Proteomes" id="UP001066276"/>
    </source>
</evidence>
<evidence type="ECO:0000313" key="2">
    <source>
        <dbReference type="EMBL" id="KAJ1081333.1"/>
    </source>
</evidence>
<keyword evidence="3" id="KW-1185">Reference proteome</keyword>
<dbReference type="EMBL" id="JANPWB010000016">
    <property type="protein sequence ID" value="KAJ1081333.1"/>
    <property type="molecule type" value="Genomic_DNA"/>
</dbReference>
<comment type="caution">
    <text evidence="2">The sequence shown here is derived from an EMBL/GenBank/DDBJ whole genome shotgun (WGS) entry which is preliminary data.</text>
</comment>
<dbReference type="AlphaFoldDB" id="A0AAV7KWG7"/>
<proteinExistence type="predicted"/>
<evidence type="ECO:0000256" key="1">
    <source>
        <dbReference type="SAM" id="MobiDB-lite"/>
    </source>
</evidence>
<dbReference type="Proteomes" id="UP001066276">
    <property type="component" value="Chromosome 12"/>
</dbReference>